<comment type="caution">
    <text evidence="1">The sequence shown here is derived from an EMBL/GenBank/DDBJ whole genome shotgun (WGS) entry which is preliminary data.</text>
</comment>
<reference evidence="1" key="1">
    <citation type="submission" date="2022-03" db="EMBL/GenBank/DDBJ databases">
        <authorList>
            <person name="Martin C."/>
        </authorList>
    </citation>
    <scope>NUCLEOTIDE SEQUENCE</scope>
</reference>
<gene>
    <name evidence="1" type="ORF">OFUS_LOCUS13835</name>
</gene>
<protein>
    <submittedName>
        <fullName evidence="1">Uncharacterized protein</fullName>
    </submittedName>
</protein>
<dbReference type="Proteomes" id="UP000749559">
    <property type="component" value="Unassembled WGS sequence"/>
</dbReference>
<evidence type="ECO:0000313" key="2">
    <source>
        <dbReference type="Proteomes" id="UP000749559"/>
    </source>
</evidence>
<sequence length="106" mass="12012">MHAVFIKVVLVAILSNFVMSLTYYELNKLLQDGLITQEQFDVALDALSLIKPNLQGGRYDFPLPEEMEFRCLCTNCGDIKQKAQEAAIAKKLRKMAKKKEKGKMST</sequence>
<accession>A0A8J1UKK2</accession>
<dbReference type="EMBL" id="CAIIXF020000007">
    <property type="protein sequence ID" value="CAH1788273.1"/>
    <property type="molecule type" value="Genomic_DNA"/>
</dbReference>
<name>A0A8J1UKK2_OWEFU</name>
<organism evidence="1 2">
    <name type="scientific">Owenia fusiformis</name>
    <name type="common">Polychaete worm</name>
    <dbReference type="NCBI Taxonomy" id="6347"/>
    <lineage>
        <taxon>Eukaryota</taxon>
        <taxon>Metazoa</taxon>
        <taxon>Spiralia</taxon>
        <taxon>Lophotrochozoa</taxon>
        <taxon>Annelida</taxon>
        <taxon>Polychaeta</taxon>
        <taxon>Sedentaria</taxon>
        <taxon>Canalipalpata</taxon>
        <taxon>Sabellida</taxon>
        <taxon>Oweniida</taxon>
        <taxon>Oweniidae</taxon>
        <taxon>Owenia</taxon>
    </lineage>
</organism>
<dbReference type="AlphaFoldDB" id="A0A8J1UKK2"/>
<keyword evidence="2" id="KW-1185">Reference proteome</keyword>
<proteinExistence type="predicted"/>
<evidence type="ECO:0000313" key="1">
    <source>
        <dbReference type="EMBL" id="CAH1788273.1"/>
    </source>
</evidence>